<feature type="compositionally biased region" description="Polar residues" evidence="1">
    <location>
        <begin position="19"/>
        <end position="38"/>
    </location>
</feature>
<evidence type="ECO:0000313" key="2">
    <source>
        <dbReference type="EMBL" id="OCF61703.1"/>
    </source>
</evidence>
<feature type="compositionally biased region" description="Low complexity" evidence="1">
    <location>
        <begin position="71"/>
        <end position="91"/>
    </location>
</feature>
<accession>A0A1B9J1N4</accession>
<dbReference type="EMBL" id="KI669459">
    <property type="protein sequence ID" value="OCF61703.1"/>
    <property type="molecule type" value="Genomic_DNA"/>
</dbReference>
<protein>
    <submittedName>
        <fullName evidence="2">Uncharacterized protein</fullName>
    </submittedName>
</protein>
<name>A0A1B9J1N4_9TREE</name>
<sequence length="148" mass="16312">MSHSHDNSVGERYLKLLQRSESGETNAANDQAPASQLQDLRRSMQYARSTERMDYAPPSESSSSTRIVISTDQTTTSTGWTTNTTGQPTATHDSDPFGALQRYLDRQEEARDHLTEMGLPERVDQDGCMIAAGFVSAIIGSDTARARR</sequence>
<reference evidence="3" key="2">
    <citation type="submission" date="2013-12" db="EMBL/GenBank/DDBJ databases">
        <title>Evolution of pathogenesis and genome organization in the Tremellales.</title>
        <authorList>
            <person name="Cuomo C."/>
            <person name="Litvintseva A."/>
            <person name="Heitman J."/>
            <person name="Chen Y."/>
            <person name="Sun S."/>
            <person name="Springer D."/>
            <person name="Dromer F."/>
            <person name="Young S."/>
            <person name="Zeng Q."/>
            <person name="Chapman S."/>
            <person name="Gujja S."/>
            <person name="Saif S."/>
            <person name="Birren B."/>
        </authorList>
    </citation>
    <scope>NUCLEOTIDE SEQUENCE [LARGE SCALE GENOMIC DNA]</scope>
    <source>
        <strain evidence="3">CBS 10435</strain>
    </source>
</reference>
<reference evidence="2 3" key="1">
    <citation type="submission" date="2013-07" db="EMBL/GenBank/DDBJ databases">
        <title>The Genome Sequence of Kwoniella mangroviensis CBS10435.</title>
        <authorList>
            <consortium name="The Broad Institute Genome Sequencing Platform"/>
            <person name="Cuomo C."/>
            <person name="Litvintseva A."/>
            <person name="Chen Y."/>
            <person name="Heitman J."/>
            <person name="Sun S."/>
            <person name="Springer D."/>
            <person name="Dromer F."/>
            <person name="Young S.K."/>
            <person name="Zeng Q."/>
            <person name="Gargeya S."/>
            <person name="Fitzgerald M."/>
            <person name="Abouelleil A."/>
            <person name="Alvarado L."/>
            <person name="Berlin A.M."/>
            <person name="Chapman S.B."/>
            <person name="Dewar J."/>
            <person name="Goldberg J."/>
            <person name="Griggs A."/>
            <person name="Gujja S."/>
            <person name="Hansen M."/>
            <person name="Howarth C."/>
            <person name="Imamovic A."/>
            <person name="Larimer J."/>
            <person name="McCowan C."/>
            <person name="Murphy C."/>
            <person name="Pearson M."/>
            <person name="Priest M."/>
            <person name="Roberts A."/>
            <person name="Saif S."/>
            <person name="Shea T."/>
            <person name="Sykes S."/>
            <person name="Wortman J."/>
            <person name="Nusbaum C."/>
            <person name="Birren B."/>
        </authorList>
    </citation>
    <scope>NUCLEOTIDE SEQUENCE [LARGE SCALE GENOMIC DNA]</scope>
    <source>
        <strain evidence="2 3">CBS 10435</strain>
    </source>
</reference>
<evidence type="ECO:0000313" key="3">
    <source>
        <dbReference type="Proteomes" id="UP000092583"/>
    </source>
</evidence>
<dbReference type="Proteomes" id="UP000092583">
    <property type="component" value="Unassembled WGS sequence"/>
</dbReference>
<feature type="region of interest" description="Disordered" evidence="1">
    <location>
        <begin position="1"/>
        <end position="97"/>
    </location>
</feature>
<evidence type="ECO:0000256" key="1">
    <source>
        <dbReference type="SAM" id="MobiDB-lite"/>
    </source>
</evidence>
<dbReference type="AlphaFoldDB" id="A0A1B9J1N4"/>
<feature type="compositionally biased region" description="Basic and acidic residues" evidence="1">
    <location>
        <begin position="1"/>
        <end position="14"/>
    </location>
</feature>
<gene>
    <name evidence="2" type="ORF">L486_01363</name>
</gene>
<keyword evidence="3" id="KW-1185">Reference proteome</keyword>
<proteinExistence type="predicted"/>
<organism evidence="2 3">
    <name type="scientific">Kwoniella mangroviensis CBS 10435</name>
    <dbReference type="NCBI Taxonomy" id="1331196"/>
    <lineage>
        <taxon>Eukaryota</taxon>
        <taxon>Fungi</taxon>
        <taxon>Dikarya</taxon>
        <taxon>Basidiomycota</taxon>
        <taxon>Agaricomycotina</taxon>
        <taxon>Tremellomycetes</taxon>
        <taxon>Tremellales</taxon>
        <taxon>Cryptococcaceae</taxon>
        <taxon>Kwoniella</taxon>
    </lineage>
</organism>